<dbReference type="Pfam" id="PF00583">
    <property type="entry name" value="Acetyltransf_1"/>
    <property type="match status" value="1"/>
</dbReference>
<dbReference type="GO" id="GO:0016747">
    <property type="term" value="F:acyltransferase activity, transferring groups other than amino-acyl groups"/>
    <property type="evidence" value="ECO:0007669"/>
    <property type="project" value="InterPro"/>
</dbReference>
<evidence type="ECO:0000313" key="3">
    <source>
        <dbReference type="Proteomes" id="UP000092256"/>
    </source>
</evidence>
<organism evidence="2 3">
    <name type="scientific">Stenotrophomonas maltophilia</name>
    <name type="common">Pseudomonas maltophilia</name>
    <name type="synonym">Xanthomonas maltophilia</name>
    <dbReference type="NCBI Taxonomy" id="40324"/>
    <lineage>
        <taxon>Bacteria</taxon>
        <taxon>Pseudomonadati</taxon>
        <taxon>Pseudomonadota</taxon>
        <taxon>Gammaproteobacteria</taxon>
        <taxon>Lysobacterales</taxon>
        <taxon>Lysobacteraceae</taxon>
        <taxon>Stenotrophomonas</taxon>
        <taxon>Stenotrophomonas maltophilia group</taxon>
    </lineage>
</organism>
<dbReference type="InterPro" id="IPR016181">
    <property type="entry name" value="Acyl_CoA_acyltransferase"/>
</dbReference>
<dbReference type="RefSeq" id="WP_065198588.1">
    <property type="nucleotide sequence ID" value="NZ_LYVJ01000004.1"/>
</dbReference>
<evidence type="ECO:0000313" key="2">
    <source>
        <dbReference type="EMBL" id="OBU68468.1"/>
    </source>
</evidence>
<gene>
    <name evidence="2" type="ORF">A9K58_06550</name>
</gene>
<dbReference type="OrthoDB" id="9788300at2"/>
<feature type="domain" description="N-acetyltransferase" evidence="1">
    <location>
        <begin position="1"/>
        <end position="159"/>
    </location>
</feature>
<name>A0A1A6XZS6_STEMA</name>
<reference evidence="2 3" key="1">
    <citation type="submission" date="2016-05" db="EMBL/GenBank/DDBJ databases">
        <title>Draft Genome Sequences of Stenotrophomonas maltophilia Strains Sm32COP, Sm41DVV, Sm46PAILV, SmF3, SmF22, SmSOFb1 and SmCVFa1, Isolated from Different Manures, in France.</title>
        <authorList>
            <person name="Nazaret S."/>
            <person name="Bodilis J."/>
        </authorList>
    </citation>
    <scope>NUCLEOTIDE SEQUENCE [LARGE SCALE GENOMIC DNA]</scope>
    <source>
        <strain evidence="2 3">Sm46PAILV</strain>
    </source>
</reference>
<dbReference type="SUPFAM" id="SSF55729">
    <property type="entry name" value="Acyl-CoA N-acyltransferases (Nat)"/>
    <property type="match status" value="1"/>
</dbReference>
<accession>A0A1A6XZS6</accession>
<comment type="caution">
    <text evidence="2">The sequence shown here is derived from an EMBL/GenBank/DDBJ whole genome shotgun (WGS) entry which is preliminary data.</text>
</comment>
<sequence length="159" mass="17401">MDIRPANPRDFDTMLAIFRAAIAAGDTLPFAGAFEAETFRNHWFQAQAAYVAVVDSRVAGMYRMGANFPGLGAHVSSATYVVDPPAQGRGIGRALVEHSLEQARAEGFLAMQFNYVVSTNTSAVALYRKLDFAVVGTVPKAFRHRDLGLVDVHVMHRFL</sequence>
<dbReference type="AlphaFoldDB" id="A0A1A6XZS6"/>
<dbReference type="PROSITE" id="PS51186">
    <property type="entry name" value="GNAT"/>
    <property type="match status" value="1"/>
</dbReference>
<dbReference type="PANTHER" id="PTHR43138:SF1">
    <property type="entry name" value="N-ACETYLTRANSFERASE ACA1"/>
    <property type="match status" value="1"/>
</dbReference>
<keyword evidence="2" id="KW-0808">Transferase</keyword>
<dbReference type="CDD" id="cd04301">
    <property type="entry name" value="NAT_SF"/>
    <property type="match status" value="1"/>
</dbReference>
<dbReference type="Gene3D" id="3.40.630.30">
    <property type="match status" value="1"/>
</dbReference>
<evidence type="ECO:0000259" key="1">
    <source>
        <dbReference type="PROSITE" id="PS51186"/>
    </source>
</evidence>
<dbReference type="InterPro" id="IPR052742">
    <property type="entry name" value="Mito_N-acetyltransferase"/>
</dbReference>
<dbReference type="PANTHER" id="PTHR43138">
    <property type="entry name" value="ACETYLTRANSFERASE, GNAT FAMILY"/>
    <property type="match status" value="1"/>
</dbReference>
<dbReference type="EMBL" id="LYVJ01000004">
    <property type="protein sequence ID" value="OBU68468.1"/>
    <property type="molecule type" value="Genomic_DNA"/>
</dbReference>
<protein>
    <submittedName>
        <fullName evidence="2">GCN5 family acetyltransferase</fullName>
    </submittedName>
</protein>
<dbReference type="Proteomes" id="UP000092256">
    <property type="component" value="Unassembled WGS sequence"/>
</dbReference>
<dbReference type="InterPro" id="IPR000182">
    <property type="entry name" value="GNAT_dom"/>
</dbReference>
<proteinExistence type="predicted"/>